<dbReference type="EMBL" id="CABFNB010000035">
    <property type="protein sequence ID" value="VTZ59953.1"/>
    <property type="molecule type" value="Genomic_DNA"/>
</dbReference>
<accession>A0A508WRR9</accession>
<sequence>MQDGDFVISHRHVEAWRALRIGTEQRSERRCSRGMTPSSTRRRVEDSPRARSRPATSS</sequence>
<name>A0A508WRR9_9HYPH</name>
<organism evidence="2">
    <name type="scientific">Sinorhizobium medicae</name>
    <dbReference type="NCBI Taxonomy" id="110321"/>
    <lineage>
        <taxon>Bacteria</taxon>
        <taxon>Pseudomonadati</taxon>
        <taxon>Pseudomonadota</taxon>
        <taxon>Alphaproteobacteria</taxon>
        <taxon>Hyphomicrobiales</taxon>
        <taxon>Rhizobiaceae</taxon>
        <taxon>Sinorhizobium/Ensifer group</taxon>
        <taxon>Sinorhizobium</taxon>
    </lineage>
</organism>
<reference evidence="2" key="1">
    <citation type="submission" date="2019-06" db="EMBL/GenBank/DDBJ databases">
        <authorList>
            <person name="Le Quere A."/>
            <person name="Colella S."/>
        </authorList>
    </citation>
    <scope>NUCLEOTIDE SEQUENCE</scope>
    <source>
        <strain evidence="2">EmedicaeMD41</strain>
    </source>
</reference>
<dbReference type="AlphaFoldDB" id="A0A508WRR9"/>
<evidence type="ECO:0000256" key="1">
    <source>
        <dbReference type="SAM" id="MobiDB-lite"/>
    </source>
</evidence>
<feature type="region of interest" description="Disordered" evidence="1">
    <location>
        <begin position="24"/>
        <end position="58"/>
    </location>
</feature>
<evidence type="ECO:0000313" key="2">
    <source>
        <dbReference type="EMBL" id="VTZ59953.1"/>
    </source>
</evidence>
<protein>
    <submittedName>
        <fullName evidence="2">Uncharacterized protein</fullName>
    </submittedName>
</protein>
<gene>
    <name evidence="2" type="ORF">EMEDMD4_130004</name>
</gene>
<proteinExistence type="predicted"/>
<dbReference type="Proteomes" id="UP000507954">
    <property type="component" value="Unassembled WGS sequence"/>
</dbReference>